<reference evidence="2" key="1">
    <citation type="submission" date="2019-10" db="EMBL/GenBank/DDBJ databases">
        <authorList>
            <consortium name="DOE Joint Genome Institute"/>
            <person name="Kuo A."/>
            <person name="Miyauchi S."/>
            <person name="Kiss E."/>
            <person name="Drula E."/>
            <person name="Kohler A."/>
            <person name="Sanchez-Garcia M."/>
            <person name="Andreopoulos B."/>
            <person name="Barry K.W."/>
            <person name="Bonito G."/>
            <person name="Buee M."/>
            <person name="Carver A."/>
            <person name="Chen C."/>
            <person name="Cichocki N."/>
            <person name="Clum A."/>
            <person name="Culley D."/>
            <person name="Crous P.W."/>
            <person name="Fauchery L."/>
            <person name="Girlanda M."/>
            <person name="Hayes R."/>
            <person name="Keri Z."/>
            <person name="LaButti K."/>
            <person name="Lipzen A."/>
            <person name="Lombard V."/>
            <person name="Magnuson J."/>
            <person name="Maillard F."/>
            <person name="Morin E."/>
            <person name="Murat C."/>
            <person name="Nolan M."/>
            <person name="Ohm R."/>
            <person name="Pangilinan J."/>
            <person name="Pereira M."/>
            <person name="Perotto S."/>
            <person name="Peter M."/>
            <person name="Riley R."/>
            <person name="Sitrit Y."/>
            <person name="Stielow B."/>
            <person name="Szollosi G."/>
            <person name="Zifcakova L."/>
            <person name="Stursova M."/>
            <person name="Spatafora J.W."/>
            <person name="Tedersoo L."/>
            <person name="Vaario L.-M."/>
            <person name="Yamada A."/>
            <person name="Yan M."/>
            <person name="Wang P."/>
            <person name="Xu J."/>
            <person name="Bruns T."/>
            <person name="Baldrian P."/>
            <person name="Vilgalys R."/>
            <person name="Henrissat B."/>
            <person name="Grigoriev I.V."/>
            <person name="Hibbett D."/>
            <person name="Nagy L.G."/>
            <person name="Martin F.M."/>
        </authorList>
    </citation>
    <scope>NUCLEOTIDE SEQUENCE</scope>
    <source>
        <strain evidence="2">BED1</strain>
    </source>
</reference>
<evidence type="ECO:0000256" key="1">
    <source>
        <dbReference type="SAM" id="MobiDB-lite"/>
    </source>
</evidence>
<dbReference type="AlphaFoldDB" id="A0AAD4BLV1"/>
<feature type="region of interest" description="Disordered" evidence="1">
    <location>
        <begin position="72"/>
        <end position="102"/>
    </location>
</feature>
<name>A0AAD4BLV1_BOLED</name>
<accession>A0AAD4BLV1</accession>
<dbReference type="Proteomes" id="UP001194468">
    <property type="component" value="Unassembled WGS sequence"/>
</dbReference>
<gene>
    <name evidence="2" type="ORF">L210DRAFT_2671456</name>
</gene>
<protein>
    <submittedName>
        <fullName evidence="2">Uncharacterized protein</fullName>
    </submittedName>
</protein>
<evidence type="ECO:0000313" key="3">
    <source>
        <dbReference type="Proteomes" id="UP001194468"/>
    </source>
</evidence>
<feature type="region of interest" description="Disordered" evidence="1">
    <location>
        <begin position="33"/>
        <end position="52"/>
    </location>
</feature>
<proteinExistence type="predicted"/>
<keyword evidence="3" id="KW-1185">Reference proteome</keyword>
<reference evidence="2" key="2">
    <citation type="journal article" date="2020" name="Nat. Commun.">
        <title>Large-scale genome sequencing of mycorrhizal fungi provides insights into the early evolution of symbiotic traits.</title>
        <authorList>
            <person name="Miyauchi S."/>
            <person name="Kiss E."/>
            <person name="Kuo A."/>
            <person name="Drula E."/>
            <person name="Kohler A."/>
            <person name="Sanchez-Garcia M."/>
            <person name="Morin E."/>
            <person name="Andreopoulos B."/>
            <person name="Barry K.W."/>
            <person name="Bonito G."/>
            <person name="Buee M."/>
            <person name="Carver A."/>
            <person name="Chen C."/>
            <person name="Cichocki N."/>
            <person name="Clum A."/>
            <person name="Culley D."/>
            <person name="Crous P.W."/>
            <person name="Fauchery L."/>
            <person name="Girlanda M."/>
            <person name="Hayes R.D."/>
            <person name="Keri Z."/>
            <person name="LaButti K."/>
            <person name="Lipzen A."/>
            <person name="Lombard V."/>
            <person name="Magnuson J."/>
            <person name="Maillard F."/>
            <person name="Murat C."/>
            <person name="Nolan M."/>
            <person name="Ohm R.A."/>
            <person name="Pangilinan J."/>
            <person name="Pereira M.F."/>
            <person name="Perotto S."/>
            <person name="Peter M."/>
            <person name="Pfister S."/>
            <person name="Riley R."/>
            <person name="Sitrit Y."/>
            <person name="Stielow J.B."/>
            <person name="Szollosi G."/>
            <person name="Zifcakova L."/>
            <person name="Stursova M."/>
            <person name="Spatafora J.W."/>
            <person name="Tedersoo L."/>
            <person name="Vaario L.M."/>
            <person name="Yamada A."/>
            <person name="Yan M."/>
            <person name="Wang P."/>
            <person name="Xu J."/>
            <person name="Bruns T."/>
            <person name="Baldrian P."/>
            <person name="Vilgalys R."/>
            <person name="Dunand C."/>
            <person name="Henrissat B."/>
            <person name="Grigoriev I.V."/>
            <person name="Hibbett D."/>
            <person name="Nagy L.G."/>
            <person name="Martin F.M."/>
        </authorList>
    </citation>
    <scope>NUCLEOTIDE SEQUENCE</scope>
    <source>
        <strain evidence="2">BED1</strain>
    </source>
</reference>
<dbReference type="EMBL" id="WHUW01000030">
    <property type="protein sequence ID" value="KAF8434169.1"/>
    <property type="molecule type" value="Genomic_DNA"/>
</dbReference>
<comment type="caution">
    <text evidence="2">The sequence shown here is derived from an EMBL/GenBank/DDBJ whole genome shotgun (WGS) entry which is preliminary data.</text>
</comment>
<organism evidence="2 3">
    <name type="scientific">Boletus edulis BED1</name>
    <dbReference type="NCBI Taxonomy" id="1328754"/>
    <lineage>
        <taxon>Eukaryota</taxon>
        <taxon>Fungi</taxon>
        <taxon>Dikarya</taxon>
        <taxon>Basidiomycota</taxon>
        <taxon>Agaricomycotina</taxon>
        <taxon>Agaricomycetes</taxon>
        <taxon>Agaricomycetidae</taxon>
        <taxon>Boletales</taxon>
        <taxon>Boletineae</taxon>
        <taxon>Boletaceae</taxon>
        <taxon>Boletoideae</taxon>
        <taxon>Boletus</taxon>
    </lineage>
</organism>
<sequence>MHFPRPIICHLSPYLACSRRTHLLCVPMEARSRSGIPATSPSSPPLPLPPGADSLTMQTCAHRCARTHSLALPSPTRSQARFPSLTVLPPTLSQHDRPTTSDEAVHPLRQLHHHLPWLSLYPS</sequence>
<evidence type="ECO:0000313" key="2">
    <source>
        <dbReference type="EMBL" id="KAF8434169.1"/>
    </source>
</evidence>